<evidence type="ECO:0000313" key="2">
    <source>
        <dbReference type="EMBL" id="QJR05969.1"/>
    </source>
</evidence>
<accession>A0A6M4GFB1</accession>
<feature type="compositionally biased region" description="Low complexity" evidence="1">
    <location>
        <begin position="65"/>
        <end position="87"/>
    </location>
</feature>
<feature type="region of interest" description="Disordered" evidence="1">
    <location>
        <begin position="55"/>
        <end position="120"/>
    </location>
</feature>
<evidence type="ECO:0000313" key="3">
    <source>
        <dbReference type="Proteomes" id="UP000502611"/>
    </source>
</evidence>
<dbReference type="RefSeq" id="WP_066702628.1">
    <property type="nucleotide sequence ID" value="NZ_CP020926.1"/>
</dbReference>
<dbReference type="Proteomes" id="UP000502611">
    <property type="component" value="Plasmid p-B-Sy"/>
</dbReference>
<organism evidence="2 3">
    <name type="scientific">Sphingobium yanoikuyae</name>
    <name type="common">Sphingomonas yanoikuyae</name>
    <dbReference type="NCBI Taxonomy" id="13690"/>
    <lineage>
        <taxon>Bacteria</taxon>
        <taxon>Pseudomonadati</taxon>
        <taxon>Pseudomonadota</taxon>
        <taxon>Alphaproteobacteria</taxon>
        <taxon>Sphingomonadales</taxon>
        <taxon>Sphingomonadaceae</taxon>
        <taxon>Sphingobium</taxon>
    </lineage>
</organism>
<proteinExistence type="predicted"/>
<name>A0A6M4GFB1_SPHYA</name>
<dbReference type="EMBL" id="CP053023">
    <property type="protein sequence ID" value="QJR05969.1"/>
    <property type="molecule type" value="Genomic_DNA"/>
</dbReference>
<dbReference type="AlphaFoldDB" id="A0A6M4GFB1"/>
<keyword evidence="2" id="KW-0614">Plasmid</keyword>
<sequence>MLRTEQDSLDLNLVLAVALPGGCVHVCAQTSGQIIRYKRIGRDKRDGGLGIEQFARFGADPQQDSPSSSPSSISSRTLSASGSSASGVCEKTCAKRVWSGRSKPTTARNTSGHSGRGASL</sequence>
<gene>
    <name evidence="2" type="ORF">HH800_27290</name>
</gene>
<geneLocation type="plasmid" evidence="3">
    <name>p-b-sy</name>
</geneLocation>
<feature type="compositionally biased region" description="Polar residues" evidence="1">
    <location>
        <begin position="102"/>
        <end position="113"/>
    </location>
</feature>
<reference evidence="2 3" key="1">
    <citation type="submission" date="2020-04" db="EMBL/GenBank/DDBJ databases">
        <title>The Whole Genome Analysis of High salt-tolerant Sphingobium yanoikuyae YC-XJ2 with Aryl organophosphorus flame retardants (aryl-OPFRs)-degrading capacity and characteristics of Related phosphotriesterase.</title>
        <authorList>
            <person name="Li X."/>
        </authorList>
    </citation>
    <scope>NUCLEOTIDE SEQUENCE [LARGE SCALE GENOMIC DNA]</scope>
    <source>
        <strain evidence="2 3">YC-XJ2</strain>
        <plasmid evidence="3">p-b-sy</plasmid>
    </source>
</reference>
<evidence type="ECO:0000256" key="1">
    <source>
        <dbReference type="SAM" id="MobiDB-lite"/>
    </source>
</evidence>
<protein>
    <submittedName>
        <fullName evidence="2">Uncharacterized protein</fullName>
    </submittedName>
</protein>